<comment type="caution">
    <text evidence="2">The sequence shown here is derived from an EMBL/GenBank/DDBJ whole genome shotgun (WGS) entry which is preliminary data.</text>
</comment>
<organism evidence="2 3">
    <name type="scientific">Chrysochromulina tobinii</name>
    <dbReference type="NCBI Taxonomy" id="1460289"/>
    <lineage>
        <taxon>Eukaryota</taxon>
        <taxon>Haptista</taxon>
        <taxon>Haptophyta</taxon>
        <taxon>Prymnesiophyceae</taxon>
        <taxon>Prymnesiales</taxon>
        <taxon>Chrysochromulinaceae</taxon>
        <taxon>Chrysochromulina</taxon>
    </lineage>
</organism>
<proteinExistence type="predicted"/>
<keyword evidence="1" id="KW-0472">Membrane</keyword>
<keyword evidence="3" id="KW-1185">Reference proteome</keyword>
<dbReference type="EMBL" id="JWZX01001472">
    <property type="protein sequence ID" value="KOO33612.1"/>
    <property type="molecule type" value="Genomic_DNA"/>
</dbReference>
<name>A0A0M0K4T8_9EUKA</name>
<sequence length="106" mass="11910">MDNVTVRSKGARHPRASLQLSRLDEAFETVKRRVRFSDEMVQTGEAMERALTYIKRAFLIIALVTAFLIVAFGLLIAWVCLGLFAGVDNGWTAMDADCLELAARYR</sequence>
<evidence type="ECO:0000313" key="2">
    <source>
        <dbReference type="EMBL" id="KOO33612.1"/>
    </source>
</evidence>
<keyword evidence="1" id="KW-0812">Transmembrane</keyword>
<keyword evidence="1" id="KW-1133">Transmembrane helix</keyword>
<dbReference type="Proteomes" id="UP000037460">
    <property type="component" value="Unassembled WGS sequence"/>
</dbReference>
<gene>
    <name evidence="2" type="ORF">Ctob_013817</name>
</gene>
<protein>
    <submittedName>
        <fullName evidence="2">Uncharacterized protein</fullName>
    </submittedName>
</protein>
<feature type="transmembrane region" description="Helical" evidence="1">
    <location>
        <begin position="57"/>
        <end position="85"/>
    </location>
</feature>
<accession>A0A0M0K4T8</accession>
<dbReference type="AlphaFoldDB" id="A0A0M0K4T8"/>
<evidence type="ECO:0000313" key="3">
    <source>
        <dbReference type="Proteomes" id="UP000037460"/>
    </source>
</evidence>
<evidence type="ECO:0000256" key="1">
    <source>
        <dbReference type="SAM" id="Phobius"/>
    </source>
</evidence>
<reference evidence="3" key="1">
    <citation type="journal article" date="2015" name="PLoS Genet.">
        <title>Genome Sequence and Transcriptome Analyses of Chrysochromulina tobin: Metabolic Tools for Enhanced Algal Fitness in the Prominent Order Prymnesiales (Haptophyceae).</title>
        <authorList>
            <person name="Hovde B.T."/>
            <person name="Deodato C.R."/>
            <person name="Hunsperger H.M."/>
            <person name="Ryken S.A."/>
            <person name="Yost W."/>
            <person name="Jha R.K."/>
            <person name="Patterson J."/>
            <person name="Monnat R.J. Jr."/>
            <person name="Barlow S.B."/>
            <person name="Starkenburg S.R."/>
            <person name="Cattolico R.A."/>
        </authorList>
    </citation>
    <scope>NUCLEOTIDE SEQUENCE</scope>
    <source>
        <strain evidence="3">CCMP291</strain>
    </source>
</reference>